<reference evidence="2 3" key="1">
    <citation type="submission" date="2018-07" db="EMBL/GenBank/DDBJ databases">
        <title>Exploring interactions and the metabolic potential of the ultra-small soil bacteria Hylemonella gracilis.</title>
        <authorList>
            <person name="Tyc O."/>
            <person name="Kulkarni P."/>
            <person name="Gawehns F."/>
            <person name="Hundscheid M."/>
            <person name="Zweers H."/>
            <person name="Garbeva P."/>
        </authorList>
    </citation>
    <scope>NUCLEOTIDE SEQUENCE [LARGE SCALE GENOMIC DNA]</scope>
    <source>
        <strain evidence="2 3">NS1</strain>
    </source>
</reference>
<dbReference type="EMBL" id="CP031395">
    <property type="protein sequence ID" value="QBK04506.1"/>
    <property type="molecule type" value="Genomic_DNA"/>
</dbReference>
<name>A0A4P6UIZ8_9BURK</name>
<dbReference type="InterPro" id="IPR043991">
    <property type="entry name" value="Gp3-like"/>
</dbReference>
<evidence type="ECO:0008006" key="4">
    <source>
        <dbReference type="Google" id="ProtNLM"/>
    </source>
</evidence>
<feature type="compositionally biased region" description="Polar residues" evidence="1">
    <location>
        <begin position="270"/>
        <end position="279"/>
    </location>
</feature>
<evidence type="ECO:0000256" key="1">
    <source>
        <dbReference type="SAM" id="MobiDB-lite"/>
    </source>
</evidence>
<proteinExistence type="predicted"/>
<feature type="region of interest" description="Disordered" evidence="1">
    <location>
        <begin position="270"/>
        <end position="310"/>
    </location>
</feature>
<accession>A0A4P6UIZ8</accession>
<organism evidence="2 3">
    <name type="scientific">Hylemonella gracilis</name>
    <dbReference type="NCBI Taxonomy" id="80880"/>
    <lineage>
        <taxon>Bacteria</taxon>
        <taxon>Pseudomonadati</taxon>
        <taxon>Pseudomonadota</taxon>
        <taxon>Betaproteobacteria</taxon>
        <taxon>Burkholderiales</taxon>
        <taxon>Comamonadaceae</taxon>
        <taxon>Hylemonella</taxon>
    </lineage>
</organism>
<evidence type="ECO:0000313" key="2">
    <source>
        <dbReference type="EMBL" id="QBK04506.1"/>
    </source>
</evidence>
<dbReference type="RefSeq" id="WP_131278675.1">
    <property type="nucleotide sequence ID" value="NZ_CP031395.1"/>
</dbReference>
<dbReference type="AlphaFoldDB" id="A0A4P6UIZ8"/>
<gene>
    <name evidence="2" type="ORF">DW355_06640</name>
</gene>
<dbReference type="Pfam" id="PF18897">
    <property type="entry name" value="Gp3-like"/>
    <property type="match status" value="1"/>
</dbReference>
<sequence>MLKGLAITPPVIGRISIGRVVEKNGKRLPEKDDQFTITTQVQNRDGWMLHPMDGKLRKEANAKLRSIPVRVLFNDPDLNLRAEFSAFDKETGRPVCVGNGETCRRATEDGVKEMACPSPEGCDFGWGKCKPYGRLNVVIDGGGDDATLDELGSFIFRTTSFNSIRTLAARLQYFKGVSGDVLAAMPLELKIRGKSTTQSHRSAIYYVDLTVRTGLALEEAIKQAKVLAQARLEAGFSQQGLDNAARMGFANGAFEESIEEASSVVEEFYNSEQAQNASPEQRLPHAQEHKPEHRTGLSQKLAIKVTSEAA</sequence>
<dbReference type="OrthoDB" id="8585509at2"/>
<feature type="compositionally biased region" description="Basic and acidic residues" evidence="1">
    <location>
        <begin position="282"/>
        <end position="295"/>
    </location>
</feature>
<dbReference type="Proteomes" id="UP000292939">
    <property type="component" value="Chromosome"/>
</dbReference>
<evidence type="ECO:0000313" key="3">
    <source>
        <dbReference type="Proteomes" id="UP000292939"/>
    </source>
</evidence>
<dbReference type="KEGG" id="hgr:DW355_06640"/>
<protein>
    <recommendedName>
        <fullName evidence="4">Phage capsid protein</fullName>
    </recommendedName>
</protein>